<reference evidence="2 3" key="1">
    <citation type="submission" date="2023-07" db="EMBL/GenBank/DDBJ databases">
        <title>Sorghum-associated microbial communities from plants grown in Nebraska, USA.</title>
        <authorList>
            <person name="Schachtman D."/>
        </authorList>
    </citation>
    <scope>NUCLEOTIDE SEQUENCE [LARGE SCALE GENOMIC DNA]</scope>
    <source>
        <strain evidence="2 3">BE107</strain>
    </source>
</reference>
<organism evidence="2 3">
    <name type="scientific">Pseudoxanthomonas sacheonensis</name>
    <dbReference type="NCBI Taxonomy" id="443615"/>
    <lineage>
        <taxon>Bacteria</taxon>
        <taxon>Pseudomonadati</taxon>
        <taxon>Pseudomonadota</taxon>
        <taxon>Gammaproteobacteria</taxon>
        <taxon>Lysobacterales</taxon>
        <taxon>Lysobacteraceae</taxon>
        <taxon>Pseudoxanthomonas</taxon>
    </lineage>
</organism>
<sequence>MGGNQPGRRDDRRDDDRRNEQNRLSREVQERRIREERQRAERFQQEERRRYSNRNDWEQRYARQLREQRRNSQYRYQQQYYDRLRQQQIRFSSRNYNYYNDPYYYTPASYRYNYGGRYYETNRYGRDLMTQAVNYGYQEGLRAGRADREDGWRSDYRNSYAYEDANYGYNGYYLRQDQYNYYFRQGFQRGYEDGYYGRYRYGRRSGDGDYAITATILAVILGLQLLH</sequence>
<name>A0ABU1RQC1_9GAMM</name>
<accession>A0ABU1RQC1</accession>
<evidence type="ECO:0000313" key="3">
    <source>
        <dbReference type="Proteomes" id="UP001254759"/>
    </source>
</evidence>
<dbReference type="RefSeq" id="WP_310091167.1">
    <property type="nucleotide sequence ID" value="NZ_JAVDTT010000001.1"/>
</dbReference>
<evidence type="ECO:0000313" key="2">
    <source>
        <dbReference type="EMBL" id="MDR6840968.1"/>
    </source>
</evidence>
<dbReference type="Proteomes" id="UP001254759">
    <property type="component" value="Unassembled WGS sequence"/>
</dbReference>
<evidence type="ECO:0000256" key="1">
    <source>
        <dbReference type="SAM" id="MobiDB-lite"/>
    </source>
</evidence>
<feature type="region of interest" description="Disordered" evidence="1">
    <location>
        <begin position="1"/>
        <end position="52"/>
    </location>
</feature>
<keyword evidence="3" id="KW-1185">Reference proteome</keyword>
<protein>
    <submittedName>
        <fullName evidence="2">Uncharacterized protein</fullName>
    </submittedName>
</protein>
<comment type="caution">
    <text evidence="2">The sequence shown here is derived from an EMBL/GenBank/DDBJ whole genome shotgun (WGS) entry which is preliminary data.</text>
</comment>
<dbReference type="EMBL" id="JAVDTT010000001">
    <property type="protein sequence ID" value="MDR6840968.1"/>
    <property type="molecule type" value="Genomic_DNA"/>
</dbReference>
<gene>
    <name evidence="2" type="ORF">J2W94_001232</name>
</gene>
<proteinExistence type="predicted"/>
<feature type="compositionally biased region" description="Basic and acidic residues" evidence="1">
    <location>
        <begin position="7"/>
        <end position="52"/>
    </location>
</feature>